<name>A0A371HBT1_MUCPR</name>
<evidence type="ECO:0000259" key="2">
    <source>
        <dbReference type="Pfam" id="PF17919"/>
    </source>
</evidence>
<dbReference type="Gene3D" id="3.10.10.10">
    <property type="entry name" value="HIV Type 1 Reverse Transcriptase, subunit A, domain 1"/>
    <property type="match status" value="1"/>
</dbReference>
<dbReference type="InterPro" id="IPR043128">
    <property type="entry name" value="Rev_trsase/Diguanyl_cyclase"/>
</dbReference>
<accession>A0A371HBT1</accession>
<evidence type="ECO:0000256" key="1">
    <source>
        <dbReference type="SAM" id="MobiDB-lite"/>
    </source>
</evidence>
<gene>
    <name evidence="3" type="primary">pol</name>
    <name evidence="3" type="ORF">CR513_16580</name>
</gene>
<evidence type="ECO:0000313" key="4">
    <source>
        <dbReference type="Proteomes" id="UP000257109"/>
    </source>
</evidence>
<reference evidence="3" key="1">
    <citation type="submission" date="2018-05" db="EMBL/GenBank/DDBJ databases">
        <title>Draft genome of Mucuna pruriens seed.</title>
        <authorList>
            <person name="Nnadi N.E."/>
            <person name="Vos R."/>
            <person name="Hasami M.H."/>
            <person name="Devisetty U.K."/>
            <person name="Aguiy J.C."/>
        </authorList>
    </citation>
    <scope>NUCLEOTIDE SEQUENCE [LARGE SCALE GENOMIC DNA]</scope>
    <source>
        <strain evidence="3">JCA_2017</strain>
    </source>
</reference>
<feature type="region of interest" description="Disordered" evidence="1">
    <location>
        <begin position="396"/>
        <end position="415"/>
    </location>
</feature>
<evidence type="ECO:0000313" key="3">
    <source>
        <dbReference type="EMBL" id="RDY00263.1"/>
    </source>
</evidence>
<dbReference type="CDD" id="cd01647">
    <property type="entry name" value="RT_LTR"/>
    <property type="match status" value="1"/>
</dbReference>
<feature type="domain" description="Reverse transcriptase/retrotransposon-derived protein RNase H-like" evidence="2">
    <location>
        <begin position="259"/>
        <end position="338"/>
    </location>
</feature>
<protein>
    <submittedName>
        <fullName evidence="3">Retrovirus-related Pol polyprotein from transposon 17.6</fullName>
    </submittedName>
</protein>
<proteinExistence type="predicted"/>
<dbReference type="PANTHER" id="PTHR34072:SF57">
    <property type="entry name" value="RNA-DIRECTED DNA POLYMERASE"/>
    <property type="match status" value="1"/>
</dbReference>
<sequence length="415" mass="47980">MAYDQARKEKTLQLQELEELCLEAYENSRIYKQKVLLFHSRLKLIAGKLHSRWDGPFVITNVFPFGVVEVRDEANNKTFQVNGHQLKHFYEGYMHIDITSTDQHKTTFTCPFSTFAYTRMSFRPCNAPSTFQRCMNCMEVFVDNFTVYDHSFDACLESLFRVLDRCIETNLVLNFEKCHFMVTEGIVLGNLVSNRGIEVNKAKIHIITSFSHHTFVQEVRSFLGHVGLYRRFIQNFNKIALPLSKLLQQDVDHELRPSQELKKRLTTIPILQELDWELPFELMCDTSNLALGVVLGQQVGKHSHAIAYASRTLDSAHANYTTIEKKLLAIKLLLQEFDIEIREKSGVENLVVDPLSRIERNIDPLPIRDDFLDEQLMQLDGNNLWVADICMKKNDKSKKEKGNKKGKGCHIDTFA</sequence>
<dbReference type="PANTHER" id="PTHR34072">
    <property type="entry name" value="ENZYMATIC POLYPROTEIN-RELATED"/>
    <property type="match status" value="1"/>
</dbReference>
<comment type="caution">
    <text evidence="3">The sequence shown here is derived from an EMBL/GenBank/DDBJ whole genome shotgun (WGS) entry which is preliminary data.</text>
</comment>
<dbReference type="EMBL" id="QJKJ01003038">
    <property type="protein sequence ID" value="RDY00263.1"/>
    <property type="molecule type" value="Genomic_DNA"/>
</dbReference>
<feature type="non-terminal residue" evidence="3">
    <location>
        <position position="1"/>
    </location>
</feature>
<dbReference type="InterPro" id="IPR041577">
    <property type="entry name" value="RT_RNaseH_2"/>
</dbReference>
<dbReference type="Proteomes" id="UP000257109">
    <property type="component" value="Unassembled WGS sequence"/>
</dbReference>
<keyword evidence="4" id="KW-1185">Reference proteome</keyword>
<dbReference type="OrthoDB" id="116829at2759"/>
<dbReference type="SUPFAM" id="SSF56672">
    <property type="entry name" value="DNA/RNA polymerases"/>
    <property type="match status" value="1"/>
</dbReference>
<organism evidence="3 4">
    <name type="scientific">Mucuna pruriens</name>
    <name type="common">Velvet bean</name>
    <name type="synonym">Dolichos pruriens</name>
    <dbReference type="NCBI Taxonomy" id="157652"/>
    <lineage>
        <taxon>Eukaryota</taxon>
        <taxon>Viridiplantae</taxon>
        <taxon>Streptophyta</taxon>
        <taxon>Embryophyta</taxon>
        <taxon>Tracheophyta</taxon>
        <taxon>Spermatophyta</taxon>
        <taxon>Magnoliopsida</taxon>
        <taxon>eudicotyledons</taxon>
        <taxon>Gunneridae</taxon>
        <taxon>Pentapetalae</taxon>
        <taxon>rosids</taxon>
        <taxon>fabids</taxon>
        <taxon>Fabales</taxon>
        <taxon>Fabaceae</taxon>
        <taxon>Papilionoideae</taxon>
        <taxon>50 kb inversion clade</taxon>
        <taxon>NPAAA clade</taxon>
        <taxon>indigoferoid/millettioid clade</taxon>
        <taxon>Phaseoleae</taxon>
        <taxon>Mucuna</taxon>
    </lineage>
</organism>
<dbReference type="Gene3D" id="3.30.70.270">
    <property type="match status" value="2"/>
</dbReference>
<dbReference type="InterPro" id="IPR043502">
    <property type="entry name" value="DNA/RNA_pol_sf"/>
</dbReference>
<dbReference type="Pfam" id="PF17919">
    <property type="entry name" value="RT_RNaseH_2"/>
    <property type="match status" value="1"/>
</dbReference>
<dbReference type="AlphaFoldDB" id="A0A371HBT1"/>